<sequence>MCVASFFAVCCPHAAIVLLFSEECRIYWSQWSQVEPLN</sequence>
<protein>
    <submittedName>
        <fullName evidence="1">Uncharacterized protein</fullName>
    </submittedName>
</protein>
<reference evidence="1 2" key="1">
    <citation type="submission" date="2019-01" db="EMBL/GenBank/DDBJ databases">
        <authorList>
            <person name="Sayadi A."/>
        </authorList>
    </citation>
    <scope>NUCLEOTIDE SEQUENCE [LARGE SCALE GENOMIC DNA]</scope>
</reference>
<dbReference type="Proteomes" id="UP000410492">
    <property type="component" value="Unassembled WGS sequence"/>
</dbReference>
<name>A0A653D9U8_CALMS</name>
<dbReference type="EMBL" id="CAACVG010010914">
    <property type="protein sequence ID" value="VEN56952.1"/>
    <property type="molecule type" value="Genomic_DNA"/>
</dbReference>
<accession>A0A653D9U8</accession>
<evidence type="ECO:0000313" key="1">
    <source>
        <dbReference type="EMBL" id="VEN56952.1"/>
    </source>
</evidence>
<gene>
    <name evidence="1" type="ORF">CALMAC_LOCUS15706</name>
</gene>
<organism evidence="1 2">
    <name type="scientific">Callosobruchus maculatus</name>
    <name type="common">Southern cowpea weevil</name>
    <name type="synonym">Pulse bruchid</name>
    <dbReference type="NCBI Taxonomy" id="64391"/>
    <lineage>
        <taxon>Eukaryota</taxon>
        <taxon>Metazoa</taxon>
        <taxon>Ecdysozoa</taxon>
        <taxon>Arthropoda</taxon>
        <taxon>Hexapoda</taxon>
        <taxon>Insecta</taxon>
        <taxon>Pterygota</taxon>
        <taxon>Neoptera</taxon>
        <taxon>Endopterygota</taxon>
        <taxon>Coleoptera</taxon>
        <taxon>Polyphaga</taxon>
        <taxon>Cucujiformia</taxon>
        <taxon>Chrysomeloidea</taxon>
        <taxon>Chrysomelidae</taxon>
        <taxon>Bruchinae</taxon>
        <taxon>Bruchini</taxon>
        <taxon>Callosobruchus</taxon>
    </lineage>
</organism>
<evidence type="ECO:0000313" key="2">
    <source>
        <dbReference type="Proteomes" id="UP000410492"/>
    </source>
</evidence>
<proteinExistence type="predicted"/>
<dbReference type="AlphaFoldDB" id="A0A653D9U8"/>
<keyword evidence="2" id="KW-1185">Reference proteome</keyword>